<keyword evidence="2" id="KW-0347">Helicase</keyword>
<dbReference type="GeneID" id="85015376"/>
<dbReference type="GO" id="GO:0016787">
    <property type="term" value="F:hydrolase activity"/>
    <property type="evidence" value="ECO:0007669"/>
    <property type="project" value="UniProtKB-KW"/>
</dbReference>
<dbReference type="AlphaFoldDB" id="A0A7W9W2E1"/>
<accession>A0A7W9W2E1</accession>
<evidence type="ECO:0000313" key="3">
    <source>
        <dbReference type="Proteomes" id="UP000522163"/>
    </source>
</evidence>
<gene>
    <name evidence="2" type="ORF">HNQ46_001845</name>
</gene>
<dbReference type="InterPro" id="IPR036388">
    <property type="entry name" value="WH-like_DNA-bd_sf"/>
</dbReference>
<reference evidence="2 3" key="1">
    <citation type="submission" date="2020-08" db="EMBL/GenBank/DDBJ databases">
        <title>Genomic Encyclopedia of Type Strains, Phase IV (KMG-IV): sequencing the most valuable type-strain genomes for metagenomic binning, comparative biology and taxonomic classification.</title>
        <authorList>
            <person name="Goeker M."/>
        </authorList>
    </citation>
    <scope>NUCLEOTIDE SEQUENCE [LARGE SCALE GENOMIC DNA]</scope>
    <source>
        <strain evidence="2 3">DSM 17245</strain>
    </source>
</reference>
<dbReference type="Proteomes" id="UP000522163">
    <property type="component" value="Unassembled WGS sequence"/>
</dbReference>
<dbReference type="GO" id="GO:0003678">
    <property type="term" value="F:DNA helicase activity"/>
    <property type="evidence" value="ECO:0007669"/>
    <property type="project" value="UniProtKB-EC"/>
</dbReference>
<keyword evidence="2" id="KW-0547">Nucleotide-binding</keyword>
<dbReference type="Pfam" id="PF04326">
    <property type="entry name" value="SLFN_AlbA_2"/>
    <property type="match status" value="1"/>
</dbReference>
<organism evidence="2 3">
    <name type="scientific">Oribacterium sinus</name>
    <dbReference type="NCBI Taxonomy" id="237576"/>
    <lineage>
        <taxon>Bacteria</taxon>
        <taxon>Bacillati</taxon>
        <taxon>Bacillota</taxon>
        <taxon>Clostridia</taxon>
        <taxon>Lachnospirales</taxon>
        <taxon>Lachnospiraceae</taxon>
        <taxon>Oribacterium</taxon>
    </lineage>
</organism>
<dbReference type="RefSeq" id="WP_183684411.1">
    <property type="nucleotide sequence ID" value="NZ_JACHHH010000009.1"/>
</dbReference>
<dbReference type="Pfam" id="PF13749">
    <property type="entry name" value="HATPase_c_4"/>
    <property type="match status" value="1"/>
</dbReference>
<name>A0A7W9W2E1_9FIRM</name>
<feature type="domain" description="Schlafen AlbA-2" evidence="1">
    <location>
        <begin position="5"/>
        <end position="121"/>
    </location>
</feature>
<dbReference type="Gene3D" id="1.10.10.10">
    <property type="entry name" value="Winged helix-like DNA-binding domain superfamily/Winged helix DNA-binding domain"/>
    <property type="match status" value="1"/>
</dbReference>
<evidence type="ECO:0000259" key="1">
    <source>
        <dbReference type="Pfam" id="PF04326"/>
    </source>
</evidence>
<dbReference type="EMBL" id="JACHHH010000009">
    <property type="protein sequence ID" value="MBB6041855.1"/>
    <property type="molecule type" value="Genomic_DNA"/>
</dbReference>
<proteinExistence type="predicted"/>
<keyword evidence="2" id="KW-0067">ATP-binding</keyword>
<dbReference type="InterPro" id="IPR007421">
    <property type="entry name" value="Schlafen_AlbA_2_dom"/>
</dbReference>
<dbReference type="InterPro" id="IPR038461">
    <property type="entry name" value="Schlafen_AlbA_2_dom_sf"/>
</dbReference>
<dbReference type="InterPro" id="IPR038475">
    <property type="entry name" value="RecG_C_sf"/>
</dbReference>
<dbReference type="SUPFAM" id="SSF46785">
    <property type="entry name" value="Winged helix' DNA-binding domain"/>
    <property type="match status" value="1"/>
</dbReference>
<keyword evidence="2" id="KW-0378">Hydrolase</keyword>
<dbReference type="PANTHER" id="PTHR30595:SF6">
    <property type="entry name" value="SCHLAFEN ALBA-2 DOMAIN-CONTAINING PROTEIN"/>
    <property type="match status" value="1"/>
</dbReference>
<dbReference type="PANTHER" id="PTHR30595">
    <property type="entry name" value="GLPR-RELATED TRANSCRIPTIONAL REPRESSOR"/>
    <property type="match status" value="1"/>
</dbReference>
<evidence type="ECO:0000313" key="2">
    <source>
        <dbReference type="EMBL" id="MBB6041855.1"/>
    </source>
</evidence>
<dbReference type="EC" id="3.6.4.12" evidence="2"/>
<comment type="caution">
    <text evidence="2">The sequence shown here is derived from an EMBL/GenBank/DDBJ whole genome shotgun (WGS) entry which is preliminary data.</text>
</comment>
<protein>
    <submittedName>
        <fullName evidence="2">ATP-dependent DNA helicase RecG</fullName>
        <ecNumber evidence="2">3.6.4.12</ecNumber>
    </submittedName>
</protein>
<dbReference type="Gene3D" id="3.30.950.30">
    <property type="entry name" value="Schlafen, AAA domain"/>
    <property type="match status" value="1"/>
</dbReference>
<dbReference type="Gene3D" id="3.30.565.60">
    <property type="match status" value="1"/>
</dbReference>
<dbReference type="InterPro" id="IPR036390">
    <property type="entry name" value="WH_DNA-bd_sf"/>
</dbReference>
<sequence length="447" mass="50449">MTFQETEKVELKSIVQEDIKKEILAFANCNGGTVYVGVSDHGEILGLEDIDASTLQISNMVRDSIKPDITMFIHYEALEYEGKSIIAIHIQRGINRPYYLSKKGLRPEGVYVRQGYSSVPASDTAIRQMIKESDGDSFEEMRSINQALSFDALKQEFKTRKIPFAQAQMQSLHLQSVDKLYTNLGLLLSDQCPYSIKVAVFEGNTQNIFKDRREFSGSLMQQLHDVYDYIDLHNQVHASFDKLLRIDNRDYPEVAVREVLLNSLVHRDYAFHAATLISIYPDHMEFVTLGGLPTGLELADIKLGISVCRNPHLANIFYRLQLIEAYGTGIKKIMDSYFGKWKQPSIICSNNAFKIVLPNTNAGQIVKEDSVIYSVTPYSVASSSTLPSAEEQILQVLSRQKDITRKEVQELLEVSQSTAGRILKTMVDRGQIIKLGGSLTTRYRAVQ</sequence>